<accession>B1N0K8</accession>
<keyword evidence="3" id="KW-0413">Isomerase</keyword>
<reference evidence="3 4" key="1">
    <citation type="journal article" date="2008" name="J. Bacteriol.">
        <title>Complete genome sequence of Leuconostoc citreum KM20.</title>
        <authorList>
            <person name="Kim J.F."/>
            <person name="Jeong H."/>
            <person name="Lee J.-S."/>
            <person name="Choi S.-H."/>
            <person name="Ha M."/>
            <person name="Hur C.-G."/>
            <person name="Kim J.-S."/>
            <person name="Lee S."/>
            <person name="Park H.-S."/>
            <person name="Park Y.-H."/>
            <person name="Oh T.K."/>
        </authorList>
    </citation>
    <scope>NUCLEOTIDE SEQUENCE [LARGE SCALE GENOMIC DNA]</scope>
    <source>
        <strain evidence="3 4">KM20</strain>
    </source>
</reference>
<dbReference type="GO" id="GO:0016853">
    <property type="term" value="F:isomerase activity"/>
    <property type="evidence" value="ECO:0007669"/>
    <property type="project" value="UniProtKB-KW"/>
</dbReference>
<dbReference type="InterPro" id="IPR036249">
    <property type="entry name" value="Thioredoxin-like_sf"/>
</dbReference>
<proteinExistence type="predicted"/>
<keyword evidence="1" id="KW-0472">Membrane</keyword>
<name>B1N0K8_LEUCK</name>
<dbReference type="Pfam" id="PF00085">
    <property type="entry name" value="Thioredoxin"/>
    <property type="match status" value="1"/>
</dbReference>
<dbReference type="Gene3D" id="3.40.30.10">
    <property type="entry name" value="Glutaredoxin"/>
    <property type="match status" value="1"/>
</dbReference>
<dbReference type="InterPro" id="IPR013766">
    <property type="entry name" value="Thioredoxin_domain"/>
</dbReference>
<evidence type="ECO:0000313" key="4">
    <source>
        <dbReference type="Proteomes" id="UP000002166"/>
    </source>
</evidence>
<evidence type="ECO:0000256" key="1">
    <source>
        <dbReference type="SAM" id="Phobius"/>
    </source>
</evidence>
<dbReference type="EMBL" id="DQ489740">
    <property type="protein sequence ID" value="ACA83613.1"/>
    <property type="molecule type" value="Genomic_DNA"/>
</dbReference>
<feature type="domain" description="Thioredoxin" evidence="2">
    <location>
        <begin position="42"/>
        <end position="130"/>
    </location>
</feature>
<dbReference type="AlphaFoldDB" id="B1N0K8"/>
<dbReference type="KEGG" id="lci:LCK_p100010"/>
<sequence length="132" mass="14752">MKNMVVSLAVNLVAVVFGVLLWYNNTYHDTPIKQLPTAFHMAKGSHKTVVVFHKTGCHQCQTLTGSVNQLKKVRDQKNKATIVLDYANSEAQPYFEQFQIKSVPTILILKSGKVIRQIANPSASQIKKLVSE</sequence>
<keyword evidence="4" id="KW-1185">Reference proteome</keyword>
<organism evidence="3 4">
    <name type="scientific">Leuconostoc citreum (strain KM20)</name>
    <dbReference type="NCBI Taxonomy" id="349519"/>
    <lineage>
        <taxon>Bacteria</taxon>
        <taxon>Bacillati</taxon>
        <taxon>Bacillota</taxon>
        <taxon>Bacilli</taxon>
        <taxon>Lactobacillales</taxon>
        <taxon>Lactobacillaceae</taxon>
        <taxon>Leuconostoc</taxon>
    </lineage>
</organism>
<protein>
    <submittedName>
        <fullName evidence="3">Thiol-disulfide isomerase or thioredoxin</fullName>
    </submittedName>
</protein>
<feature type="transmembrane region" description="Helical" evidence="1">
    <location>
        <begin position="6"/>
        <end position="23"/>
    </location>
</feature>
<dbReference type="OrthoDB" id="2143051at2"/>
<dbReference type="CDD" id="cd02947">
    <property type="entry name" value="TRX_family"/>
    <property type="match status" value="1"/>
</dbReference>
<dbReference type="Proteomes" id="UP000002166">
    <property type="component" value="Plasmid pLCK1"/>
</dbReference>
<dbReference type="SUPFAM" id="SSF52833">
    <property type="entry name" value="Thioredoxin-like"/>
    <property type="match status" value="1"/>
</dbReference>
<geneLocation type="plasmid" evidence="3 4">
    <name>pLCK1</name>
</geneLocation>
<keyword evidence="3" id="KW-0614">Plasmid</keyword>
<evidence type="ECO:0000259" key="2">
    <source>
        <dbReference type="Pfam" id="PF00085"/>
    </source>
</evidence>
<keyword evidence="1" id="KW-0812">Transmembrane</keyword>
<dbReference type="HOGENOM" id="CLU_151881_0_0_9"/>
<keyword evidence="1" id="KW-1133">Transmembrane helix</keyword>
<gene>
    <name evidence="3" type="ordered locus">LCK_p100010</name>
</gene>
<evidence type="ECO:0000313" key="3">
    <source>
        <dbReference type="EMBL" id="ACA83613.1"/>
    </source>
</evidence>